<evidence type="ECO:0000256" key="3">
    <source>
        <dbReference type="ARBA" id="ARBA00022803"/>
    </source>
</evidence>
<name>A0ABU5H8Q9_9BACT</name>
<dbReference type="Gene3D" id="3.30.200.20">
    <property type="entry name" value="Phosphorylase Kinase, domain 1"/>
    <property type="match status" value="1"/>
</dbReference>
<feature type="binding site" evidence="6">
    <location>
        <position position="71"/>
    </location>
    <ligand>
        <name>ATP</name>
        <dbReference type="ChEBI" id="CHEBI:30616"/>
    </ligand>
</feature>
<dbReference type="EC" id="2.7.11.1" evidence="8"/>
<dbReference type="Proteomes" id="UP001291309">
    <property type="component" value="Unassembled WGS sequence"/>
</dbReference>
<feature type="repeat" description="TPR" evidence="5">
    <location>
        <begin position="712"/>
        <end position="745"/>
    </location>
</feature>
<dbReference type="CDD" id="cd14014">
    <property type="entry name" value="STKc_PknB_like"/>
    <property type="match status" value="1"/>
</dbReference>
<dbReference type="PROSITE" id="PS50005">
    <property type="entry name" value="TPR"/>
    <property type="match status" value="3"/>
</dbReference>
<keyword evidence="4 6" id="KW-0067">ATP-binding</keyword>
<keyword evidence="9" id="KW-1185">Reference proteome</keyword>
<accession>A0ABU5H8Q9</accession>
<evidence type="ECO:0000313" key="8">
    <source>
        <dbReference type="EMBL" id="MDY7229507.1"/>
    </source>
</evidence>
<dbReference type="Gene3D" id="1.25.40.10">
    <property type="entry name" value="Tetratricopeptide repeat domain"/>
    <property type="match status" value="2"/>
</dbReference>
<dbReference type="Pfam" id="PF13424">
    <property type="entry name" value="TPR_12"/>
    <property type="match status" value="3"/>
</dbReference>
<dbReference type="Pfam" id="PF13374">
    <property type="entry name" value="TPR_10"/>
    <property type="match status" value="2"/>
</dbReference>
<dbReference type="PROSITE" id="PS50011">
    <property type="entry name" value="PROTEIN_KINASE_DOM"/>
    <property type="match status" value="1"/>
</dbReference>
<dbReference type="SUPFAM" id="SSF56112">
    <property type="entry name" value="Protein kinase-like (PK-like)"/>
    <property type="match status" value="1"/>
</dbReference>
<dbReference type="InterPro" id="IPR017441">
    <property type="entry name" value="Protein_kinase_ATP_BS"/>
</dbReference>
<reference evidence="8 9" key="1">
    <citation type="submission" date="2023-12" db="EMBL/GenBank/DDBJ databases">
        <title>the genome sequence of Hyalangium sp. s54d21.</title>
        <authorList>
            <person name="Zhang X."/>
        </authorList>
    </citation>
    <scope>NUCLEOTIDE SEQUENCE [LARGE SCALE GENOMIC DNA]</scope>
    <source>
        <strain evidence="9">s54d21</strain>
    </source>
</reference>
<feature type="repeat" description="TPR" evidence="5">
    <location>
        <begin position="880"/>
        <end position="913"/>
    </location>
</feature>
<keyword evidence="1" id="KW-0677">Repeat</keyword>
<dbReference type="InterPro" id="IPR011009">
    <property type="entry name" value="Kinase-like_dom_sf"/>
</dbReference>
<keyword evidence="3 5" id="KW-0802">TPR repeat</keyword>
<dbReference type="SMART" id="SM00028">
    <property type="entry name" value="TPR"/>
    <property type="match status" value="8"/>
</dbReference>
<dbReference type="PRINTS" id="PR00381">
    <property type="entry name" value="KINESINLIGHT"/>
</dbReference>
<comment type="caution">
    <text evidence="8">The sequence shown here is derived from an EMBL/GenBank/DDBJ whole genome shotgun (WGS) entry which is preliminary data.</text>
</comment>
<feature type="repeat" description="TPR" evidence="5">
    <location>
        <begin position="628"/>
        <end position="661"/>
    </location>
</feature>
<dbReference type="InterPro" id="IPR019734">
    <property type="entry name" value="TPR_rpt"/>
</dbReference>
<dbReference type="Pfam" id="PF00069">
    <property type="entry name" value="Pkinase"/>
    <property type="match status" value="1"/>
</dbReference>
<protein>
    <submittedName>
        <fullName evidence="8">Serine/threonine-protein kinase</fullName>
        <ecNumber evidence="8">2.7.11.1</ecNumber>
    </submittedName>
</protein>
<dbReference type="GO" id="GO:0004674">
    <property type="term" value="F:protein serine/threonine kinase activity"/>
    <property type="evidence" value="ECO:0007669"/>
    <property type="project" value="UniProtKB-EC"/>
</dbReference>
<dbReference type="SUPFAM" id="SSF48452">
    <property type="entry name" value="TPR-like"/>
    <property type="match status" value="2"/>
</dbReference>
<dbReference type="InterPro" id="IPR000719">
    <property type="entry name" value="Prot_kinase_dom"/>
</dbReference>
<dbReference type="PANTHER" id="PTHR45641:SF19">
    <property type="entry name" value="NEPHROCYSTIN-3"/>
    <property type="match status" value="1"/>
</dbReference>
<evidence type="ECO:0000256" key="2">
    <source>
        <dbReference type="ARBA" id="ARBA00022741"/>
    </source>
</evidence>
<dbReference type="RefSeq" id="WP_321548228.1">
    <property type="nucleotide sequence ID" value="NZ_JAXIVS010000008.1"/>
</dbReference>
<organism evidence="8 9">
    <name type="scientific">Hyalangium rubrum</name>
    <dbReference type="NCBI Taxonomy" id="3103134"/>
    <lineage>
        <taxon>Bacteria</taxon>
        <taxon>Pseudomonadati</taxon>
        <taxon>Myxococcota</taxon>
        <taxon>Myxococcia</taxon>
        <taxon>Myxococcales</taxon>
        <taxon>Cystobacterineae</taxon>
        <taxon>Archangiaceae</taxon>
        <taxon>Hyalangium</taxon>
    </lineage>
</organism>
<dbReference type="InterPro" id="IPR011990">
    <property type="entry name" value="TPR-like_helical_dom_sf"/>
</dbReference>
<evidence type="ECO:0000256" key="4">
    <source>
        <dbReference type="ARBA" id="ARBA00022840"/>
    </source>
</evidence>
<dbReference type="PROSITE" id="PS00108">
    <property type="entry name" value="PROTEIN_KINASE_ST"/>
    <property type="match status" value="1"/>
</dbReference>
<dbReference type="InterPro" id="IPR008271">
    <property type="entry name" value="Ser/Thr_kinase_AS"/>
</dbReference>
<keyword evidence="8" id="KW-0808">Transferase</keyword>
<sequence length="1011" mass="110423">MRRTSGEPSPGFGEARTWLSSAGARQGAPLQLTPGHTLADRYTVLDTLGQGGMGLVIAAYDSRLDRRVALKLLLPSGPGFSATQGENSRLAREAQAMARLSHPHVVAVYDSGALEDGSIFIAMEYVQGQTLRQWRKQPRPWREVLEAYLSAGRGLVAAHAAGLIHRDFKPDNVLVGQDGRVRVTDFGLARARNTPEAVRPTATLPAQLPATWGAQTGSGALTMPGSFMGTPGYMAPELLQGHPADVGSDVFAFCAALYEALYGQLPFLGATPTELTRAQLEGKVAPPPASSEVPAWVARTVMRGLSADPRQRPAGLEEVLTALTEDPEAKRRARLRVVGLTSVMAVLAGLAVWGWTRQQHQVPVCGRLERHLSGIWDEPVKEKVKQALLGTGLPYAPDTFTRVAATLDDYSGQWVKQRTEVCEALRHEVRPAQGLAVRQEYCLERRRSQLRALTELLAGGADAGLLSKAVQAARSLPPLEYCADAQALTAAVPPPEDPQLRAQVDSLQARVDRIEALLEAGKFKEGQALDEELLGQIAPLGYAPLHARTLHLSSRLREGSGDYKGAEERMRQAIAEAGRGKDLALVAKSSSILLRLVGYRQPRHQEALMMEPVVEATVAVVDDDVTRAGFLLNLGSVFQGMGRYEQAREKFEQALALLEKSLGSEHLSLAEAHNNLGNAFKFLGRDLDAKQHHERTLALREKLLGAEHPAVALSINNLGNVFIGMGQFEEAGVQYERALALLEKTLGPDHPDALILRSNLGNVLVFQGRFEDGLNRHERALALREKVLGPEHPYVGASLNNIGSTLMYLGRYEEARQKQERALLLRQKALGPVHPDVASTLCEIGSALQAQGKLEEGRKFIERGLSMWEKTVGPEHPETAEAHRLLGVVLTKLGRHEEARRHHDRALALREKALGAEHPDTALSRLSLAELQLARGKPAEALPLLERALKHVYRKDADDVRFALARALWDTGQDRTRARALATEVQEHWQRQAIAPKLAEASRWLAAHADP</sequence>
<keyword evidence="8" id="KW-0418">Kinase</keyword>
<gene>
    <name evidence="8" type="ORF">SYV04_24150</name>
</gene>
<feature type="domain" description="Protein kinase" evidence="7">
    <location>
        <begin position="42"/>
        <end position="324"/>
    </location>
</feature>
<evidence type="ECO:0000256" key="1">
    <source>
        <dbReference type="ARBA" id="ARBA00022737"/>
    </source>
</evidence>
<evidence type="ECO:0000256" key="5">
    <source>
        <dbReference type="PROSITE-ProRule" id="PRU00339"/>
    </source>
</evidence>
<dbReference type="Gene3D" id="1.10.510.10">
    <property type="entry name" value="Transferase(Phosphotransferase) domain 1"/>
    <property type="match status" value="1"/>
</dbReference>
<evidence type="ECO:0000313" key="9">
    <source>
        <dbReference type="Proteomes" id="UP001291309"/>
    </source>
</evidence>
<dbReference type="PANTHER" id="PTHR45641">
    <property type="entry name" value="TETRATRICOPEPTIDE REPEAT PROTEIN (AFU_ORTHOLOGUE AFUA_6G03870)"/>
    <property type="match status" value="1"/>
</dbReference>
<dbReference type="PROSITE" id="PS00107">
    <property type="entry name" value="PROTEIN_KINASE_ATP"/>
    <property type="match status" value="1"/>
</dbReference>
<evidence type="ECO:0000259" key="7">
    <source>
        <dbReference type="PROSITE" id="PS50011"/>
    </source>
</evidence>
<evidence type="ECO:0000256" key="6">
    <source>
        <dbReference type="PROSITE-ProRule" id="PRU10141"/>
    </source>
</evidence>
<keyword evidence="2 6" id="KW-0547">Nucleotide-binding</keyword>
<proteinExistence type="predicted"/>
<dbReference type="EMBL" id="JAXIVS010000008">
    <property type="protein sequence ID" value="MDY7229507.1"/>
    <property type="molecule type" value="Genomic_DNA"/>
</dbReference>